<sequence length="88" mass="9253">MALGAAAPGRPAMFDLNLWFIAAFSDHYVDSRRASAARYRLGRPGPMPAMIGRCAVALRRAAAALEAWAAGSAAELPDSALLDPRGAR</sequence>
<reference evidence="1 2" key="1">
    <citation type="submission" date="2019-10" db="EMBL/GenBank/DDBJ databases">
        <title>Thermopilla bonchosmolovskayae gen. nov., sp. nov., a moderately thermophilic Chloroflexi bacterium from a Chukotka hot spring (Arctic, Russia), representing a novel classis Thermopillaia, which include previously uncultivated lineage OLB14.</title>
        <authorList>
            <person name="Kochetkova T.V."/>
            <person name="Zayulina K.S."/>
            <person name="Zhigarkov V.S."/>
            <person name="Minaev N.V."/>
            <person name="Novikov A."/>
            <person name="Toshchakov S.V."/>
            <person name="Elcheninov A.G."/>
            <person name="Kublanov I.V."/>
        </authorList>
    </citation>
    <scope>NUCLEOTIDE SEQUENCE [LARGE SCALE GENOMIC DNA]</scope>
    <source>
        <strain evidence="1 2">3753O</strain>
    </source>
</reference>
<dbReference type="Proteomes" id="UP000326331">
    <property type="component" value="Chromosome"/>
</dbReference>
<dbReference type="EMBL" id="CP042829">
    <property type="protein sequence ID" value="QFG03384.1"/>
    <property type="molecule type" value="Genomic_DNA"/>
</dbReference>
<gene>
    <name evidence="1" type="ORF">Tbon_08750</name>
</gene>
<proteinExistence type="predicted"/>
<organism evidence="1 2">
    <name type="scientific">Tepidiforma bonchosmolovskayae</name>
    <dbReference type="NCBI Taxonomy" id="2601677"/>
    <lineage>
        <taxon>Bacteria</taxon>
        <taxon>Bacillati</taxon>
        <taxon>Chloroflexota</taxon>
        <taxon>Tepidiformia</taxon>
        <taxon>Tepidiformales</taxon>
        <taxon>Tepidiformaceae</taxon>
        <taxon>Tepidiforma</taxon>
    </lineage>
</organism>
<name>A0ABX6C3J7_9CHLR</name>
<keyword evidence="2" id="KW-1185">Reference proteome</keyword>
<protein>
    <submittedName>
        <fullName evidence="1">Uncharacterized protein</fullName>
    </submittedName>
</protein>
<evidence type="ECO:0000313" key="1">
    <source>
        <dbReference type="EMBL" id="QFG03384.1"/>
    </source>
</evidence>
<evidence type="ECO:0000313" key="2">
    <source>
        <dbReference type="Proteomes" id="UP000326331"/>
    </source>
</evidence>
<accession>A0ABX6C3J7</accession>